<dbReference type="PRINTS" id="PR00125">
    <property type="entry name" value="ATPASEDELTA"/>
</dbReference>
<dbReference type="Proteomes" id="UP000260351">
    <property type="component" value="Unassembled WGS sequence"/>
</dbReference>
<evidence type="ECO:0000256" key="4">
    <source>
        <dbReference type="ARBA" id="ARBA00023065"/>
    </source>
</evidence>
<evidence type="ECO:0000256" key="3">
    <source>
        <dbReference type="ARBA" id="ARBA00022781"/>
    </source>
</evidence>
<evidence type="ECO:0000256" key="7">
    <source>
        <dbReference type="ARBA" id="ARBA00023310"/>
    </source>
</evidence>
<dbReference type="PANTHER" id="PTHR11910">
    <property type="entry name" value="ATP SYNTHASE DELTA CHAIN"/>
    <property type="match status" value="1"/>
</dbReference>
<dbReference type="RefSeq" id="WP_116651084.1">
    <property type="nucleotide sequence ID" value="NZ_QUZK01000041.1"/>
</dbReference>
<dbReference type="Gene3D" id="1.10.520.20">
    <property type="entry name" value="N-terminal domain of the delta subunit of the F1F0-ATP synthase"/>
    <property type="match status" value="1"/>
</dbReference>
<keyword evidence="5 8" id="KW-0472">Membrane</keyword>
<evidence type="ECO:0000256" key="2">
    <source>
        <dbReference type="ARBA" id="ARBA00022448"/>
    </source>
</evidence>
<dbReference type="InterPro" id="IPR020781">
    <property type="entry name" value="ATPase_OSCP/d_CS"/>
</dbReference>
<keyword evidence="6 8" id="KW-0139">CF(1)</keyword>
<dbReference type="NCBIfam" id="NF004402">
    <property type="entry name" value="PRK05758.2-2"/>
    <property type="match status" value="1"/>
</dbReference>
<keyword evidence="2 8" id="KW-0813">Transport</keyword>
<dbReference type="SUPFAM" id="SSF47928">
    <property type="entry name" value="N-terminal domain of the delta subunit of the F1F0-ATP synthase"/>
    <property type="match status" value="1"/>
</dbReference>
<reference evidence="9 10" key="1">
    <citation type="submission" date="2018-08" db="EMBL/GenBank/DDBJ databases">
        <title>Wenzhouxiangella salilacus sp. nov., a novel bacterium isolated from a saline lake in Xinjiang Province, China.</title>
        <authorList>
            <person name="Han S."/>
        </authorList>
    </citation>
    <scope>NUCLEOTIDE SEQUENCE [LARGE SCALE GENOMIC DNA]</scope>
    <source>
        <strain evidence="9 10">XDB06</strain>
    </source>
</reference>
<comment type="similarity">
    <text evidence="8">Belongs to the ATPase delta chain family.</text>
</comment>
<dbReference type="GO" id="GO:0045259">
    <property type="term" value="C:proton-transporting ATP synthase complex"/>
    <property type="evidence" value="ECO:0007669"/>
    <property type="project" value="UniProtKB-KW"/>
</dbReference>
<dbReference type="InterPro" id="IPR000711">
    <property type="entry name" value="ATPase_OSCP/dsu"/>
</dbReference>
<dbReference type="OrthoDB" id="9816221at2"/>
<proteinExistence type="inferred from homology"/>
<dbReference type="InterPro" id="IPR026015">
    <property type="entry name" value="ATP_synth_OSCP/delta_N_sf"/>
</dbReference>
<dbReference type="Pfam" id="PF00213">
    <property type="entry name" value="OSCP"/>
    <property type="match status" value="1"/>
</dbReference>
<evidence type="ECO:0000256" key="5">
    <source>
        <dbReference type="ARBA" id="ARBA00023136"/>
    </source>
</evidence>
<comment type="caution">
    <text evidence="9">The sequence shown here is derived from an EMBL/GenBank/DDBJ whole genome shotgun (WGS) entry which is preliminary data.</text>
</comment>
<evidence type="ECO:0000256" key="8">
    <source>
        <dbReference type="HAMAP-Rule" id="MF_01416"/>
    </source>
</evidence>
<organism evidence="9 10">
    <name type="scientific">Wenzhouxiangella sediminis</name>
    <dbReference type="NCBI Taxonomy" id="1792836"/>
    <lineage>
        <taxon>Bacteria</taxon>
        <taxon>Pseudomonadati</taxon>
        <taxon>Pseudomonadota</taxon>
        <taxon>Gammaproteobacteria</taxon>
        <taxon>Chromatiales</taxon>
        <taxon>Wenzhouxiangellaceae</taxon>
        <taxon>Wenzhouxiangella</taxon>
    </lineage>
</organism>
<keyword evidence="4 8" id="KW-0406">Ion transport</keyword>
<comment type="subcellular location">
    <subcellularLocation>
        <location evidence="8">Cell membrane</location>
        <topology evidence="8">Peripheral membrane protein</topology>
    </subcellularLocation>
    <subcellularLocation>
        <location evidence="1">Membrane</location>
    </subcellularLocation>
</comment>
<dbReference type="PROSITE" id="PS00389">
    <property type="entry name" value="ATPASE_DELTA"/>
    <property type="match status" value="1"/>
</dbReference>
<evidence type="ECO:0000313" key="10">
    <source>
        <dbReference type="Proteomes" id="UP000260351"/>
    </source>
</evidence>
<dbReference type="HAMAP" id="MF_01416">
    <property type="entry name" value="ATP_synth_delta_bact"/>
    <property type="match status" value="1"/>
</dbReference>
<comment type="function">
    <text evidence="8">F(1)F(0) ATP synthase produces ATP from ADP in the presence of a proton or sodium gradient. F-type ATPases consist of two structural domains, F(1) containing the extramembraneous catalytic core and F(0) containing the membrane proton channel, linked together by a central stalk and a peripheral stalk. During catalysis, ATP synthesis in the catalytic domain of F(1) is coupled via a rotary mechanism of the central stalk subunits to proton translocation.</text>
</comment>
<keyword evidence="8" id="KW-1003">Cell membrane</keyword>
<accession>A0A3E1K738</accession>
<keyword evidence="7 8" id="KW-0066">ATP synthesis</keyword>
<dbReference type="GO" id="GO:0046933">
    <property type="term" value="F:proton-transporting ATP synthase activity, rotational mechanism"/>
    <property type="evidence" value="ECO:0007669"/>
    <property type="project" value="UniProtKB-UniRule"/>
</dbReference>
<dbReference type="NCBIfam" id="TIGR01145">
    <property type="entry name" value="ATP_synt_delta"/>
    <property type="match status" value="1"/>
</dbReference>
<comment type="function">
    <text evidence="8">This protein is part of the stalk that links CF(0) to CF(1). It either transmits conformational changes from CF(0) to CF(1) or is implicated in proton conduction.</text>
</comment>
<evidence type="ECO:0000256" key="1">
    <source>
        <dbReference type="ARBA" id="ARBA00004370"/>
    </source>
</evidence>
<protein>
    <recommendedName>
        <fullName evidence="8">ATP synthase subunit delta</fullName>
    </recommendedName>
    <alternativeName>
        <fullName evidence="8">ATP synthase F(1) sector subunit delta</fullName>
    </alternativeName>
    <alternativeName>
        <fullName evidence="8">F-type ATPase subunit delta</fullName>
        <shortName evidence="8">F-ATPase subunit delta</shortName>
    </alternativeName>
</protein>
<evidence type="ECO:0000256" key="6">
    <source>
        <dbReference type="ARBA" id="ARBA00023196"/>
    </source>
</evidence>
<dbReference type="AlphaFoldDB" id="A0A3E1K738"/>
<gene>
    <name evidence="8" type="primary">atpH</name>
    <name evidence="9" type="ORF">DZC52_10425</name>
</gene>
<evidence type="ECO:0000313" key="9">
    <source>
        <dbReference type="EMBL" id="RFF29850.1"/>
    </source>
</evidence>
<sequence length="178" mass="20088">MLNRTTLARPYARAAFEAARDADTLSRWSEALELASEIAGTEEMHYLSGDPRMGGDRLLELITDIGGERFDESFTNFLKVVIMNGRLELLPEIAVQYEQYRREAEQRIRVEVYSAKPMDDKESGDLAERLKARFGREVDMHVEVDESLIGGAVIRAGDKVIDGSVRGRLEQLGRRINA</sequence>
<dbReference type="GO" id="GO:0005886">
    <property type="term" value="C:plasma membrane"/>
    <property type="evidence" value="ECO:0007669"/>
    <property type="project" value="UniProtKB-SubCell"/>
</dbReference>
<dbReference type="EMBL" id="QUZK01000041">
    <property type="protein sequence ID" value="RFF29850.1"/>
    <property type="molecule type" value="Genomic_DNA"/>
</dbReference>
<keyword evidence="10" id="KW-1185">Reference proteome</keyword>
<keyword evidence="3 8" id="KW-0375">Hydrogen ion transport</keyword>
<name>A0A3E1K738_9GAMM</name>